<evidence type="ECO:0000256" key="7">
    <source>
        <dbReference type="ARBA" id="ARBA00022840"/>
    </source>
</evidence>
<keyword evidence="6 15" id="KW-0347">Helicase</keyword>
<dbReference type="Gene3D" id="1.25.40.240">
    <property type="entry name" value="Ku, C-terminal domain"/>
    <property type="match status" value="1"/>
</dbReference>
<dbReference type="Gene3D" id="3.40.50.410">
    <property type="entry name" value="von Willebrand factor, type A domain"/>
    <property type="match status" value="1"/>
</dbReference>
<evidence type="ECO:0000256" key="5">
    <source>
        <dbReference type="ARBA" id="ARBA00022801"/>
    </source>
</evidence>
<dbReference type="InterPro" id="IPR006164">
    <property type="entry name" value="DNA_bd_Ku70/Ku80"/>
</dbReference>
<dbReference type="PANTHER" id="PTHR12604">
    <property type="entry name" value="KU AUTOANTIGEN DNA HELICASE"/>
    <property type="match status" value="1"/>
</dbReference>
<evidence type="ECO:0000313" key="15">
    <source>
        <dbReference type="EMBL" id="CDW74323.1"/>
    </source>
</evidence>
<keyword evidence="11" id="KW-0539">Nucleus</keyword>
<dbReference type="InterPro" id="IPR005161">
    <property type="entry name" value="Ku_N"/>
</dbReference>
<evidence type="ECO:0000256" key="3">
    <source>
        <dbReference type="ARBA" id="ARBA00022741"/>
    </source>
</evidence>
<dbReference type="Gene3D" id="2.40.290.10">
    <property type="match status" value="1"/>
</dbReference>
<dbReference type="CDD" id="cd00873">
    <property type="entry name" value="KU80"/>
    <property type="match status" value="1"/>
</dbReference>
<dbReference type="GO" id="GO:0005524">
    <property type="term" value="F:ATP binding"/>
    <property type="evidence" value="ECO:0007669"/>
    <property type="project" value="UniProtKB-KW"/>
</dbReference>
<feature type="compositionally biased region" description="Basic and acidic residues" evidence="13">
    <location>
        <begin position="174"/>
        <end position="196"/>
    </location>
</feature>
<name>A0A078A0N2_STYLE</name>
<dbReference type="Pfam" id="PF02735">
    <property type="entry name" value="Ku"/>
    <property type="match status" value="1"/>
</dbReference>
<dbReference type="PANTHER" id="PTHR12604:SF4">
    <property type="entry name" value="X-RAY REPAIR CROSS-COMPLEMENTING PROTEIN 5"/>
    <property type="match status" value="1"/>
</dbReference>
<dbReference type="GO" id="GO:0043564">
    <property type="term" value="C:Ku70:Ku80 complex"/>
    <property type="evidence" value="ECO:0007669"/>
    <property type="project" value="InterPro"/>
</dbReference>
<organism evidence="15 16">
    <name type="scientific">Stylonychia lemnae</name>
    <name type="common">Ciliate</name>
    <dbReference type="NCBI Taxonomy" id="5949"/>
    <lineage>
        <taxon>Eukaryota</taxon>
        <taxon>Sar</taxon>
        <taxon>Alveolata</taxon>
        <taxon>Ciliophora</taxon>
        <taxon>Intramacronucleata</taxon>
        <taxon>Spirotrichea</taxon>
        <taxon>Stichotrichia</taxon>
        <taxon>Sporadotrichida</taxon>
        <taxon>Oxytrichidae</taxon>
        <taxon>Stylonychinae</taxon>
        <taxon>Stylonychia</taxon>
    </lineage>
</organism>
<dbReference type="InterPro" id="IPR036494">
    <property type="entry name" value="Ku_C_sf"/>
</dbReference>
<dbReference type="InterPro" id="IPR036465">
    <property type="entry name" value="vWFA_dom_sf"/>
</dbReference>
<dbReference type="GO" id="GO:0006310">
    <property type="term" value="P:DNA recombination"/>
    <property type="evidence" value="ECO:0007669"/>
    <property type="project" value="UniProtKB-KW"/>
</dbReference>
<sequence length="734" mass="85228">MNKLFGGDNTKQTRFQVAKESVKMLIESKLLYATSHEIGIVLIGTQKSSNFLNDQYEDQYKHVTTFRQIDKLDLESFRHLENITCEKAPIKDNGGDLLDGLIVGMDMMVRHCGEKKYKKRVFLITDGERETKYDPRELKQIITTLNERDTRLNIITLDFCNELAEDDEDDDEEESKKDSKKKESAADETESQNKNKEFLMELTDKVKGAIFPAKVAMEIYKQFKKREVMARVKYRGNLDLAKDLKLNVSIYSRTREEVFPSLKKHSTIANESTSAKESLVKLERQFAEVDDPDQQPVDTDQQIKAYNYGKQLVPVSKENEHILKYKPPKQDDEHDPANDMDVKVQNQSKVPRHHFIAGVDVILPVKGSKNERAFAALVFAMIETHRVLIARIVERKNVDPKLVVLYPHISKKKPLLYMAQIPTNEEIRDYQFPSLIPATKPQKTAAKQLIKALDLVDQEAEEEKLKPEITFNPALQYFSQVVVHRITEPAQQELPQLNQQIAEYVKPDKKLFQQAEDEISAFEEAFELKYNNEDENKKKKRVYWRDIIRKEEEKVANEEQKLEEEEQIARQKIGDKDMDDKEDKIKEISSMNPIEDFKNMVNDRKVDRVSDAIDQMQKLIIRFVTNSLAGDLYSRALDCLIALRESCINEDEGQKFNQFMEKLKQLFSKGTNKEFFQSIIKHKISLITKDESSISSVITADEAKRFLEIDKDDSGQMAQQKKIKQEDEFMDEIE</sequence>
<dbReference type="SUPFAM" id="SSF53300">
    <property type="entry name" value="vWA-like"/>
    <property type="match status" value="1"/>
</dbReference>
<evidence type="ECO:0000256" key="4">
    <source>
        <dbReference type="ARBA" id="ARBA00022763"/>
    </source>
</evidence>
<dbReference type="GO" id="GO:0006303">
    <property type="term" value="P:double-strand break repair via nonhomologous end joining"/>
    <property type="evidence" value="ECO:0007669"/>
    <property type="project" value="InterPro"/>
</dbReference>
<dbReference type="GO" id="GO:0016787">
    <property type="term" value="F:hydrolase activity"/>
    <property type="evidence" value="ECO:0007669"/>
    <property type="project" value="UniProtKB-KW"/>
</dbReference>
<evidence type="ECO:0000256" key="13">
    <source>
        <dbReference type="SAM" id="MobiDB-lite"/>
    </source>
</evidence>
<comment type="similarity">
    <text evidence="2">Belongs to the ku80 family.</text>
</comment>
<evidence type="ECO:0000259" key="14">
    <source>
        <dbReference type="SMART" id="SM00559"/>
    </source>
</evidence>
<dbReference type="OrthoDB" id="30826at2759"/>
<keyword evidence="3" id="KW-0547">Nucleotide-binding</keyword>
<protein>
    <submittedName>
        <fullName evidence="15">Atp-dependent dna helicase</fullName>
    </submittedName>
</protein>
<dbReference type="GO" id="GO:0000723">
    <property type="term" value="P:telomere maintenance"/>
    <property type="evidence" value="ECO:0007669"/>
    <property type="project" value="InterPro"/>
</dbReference>
<feature type="coiled-coil region" evidence="12">
    <location>
        <begin position="545"/>
        <end position="575"/>
    </location>
</feature>
<keyword evidence="7" id="KW-0067">ATP-binding</keyword>
<dbReference type="InParanoid" id="A0A078A0N2"/>
<comment type="subcellular location">
    <subcellularLocation>
        <location evidence="1">Nucleus</location>
    </subcellularLocation>
</comment>
<dbReference type="SUPFAM" id="SSF100939">
    <property type="entry name" value="SPOC domain-like"/>
    <property type="match status" value="1"/>
</dbReference>
<evidence type="ECO:0000256" key="6">
    <source>
        <dbReference type="ARBA" id="ARBA00022806"/>
    </source>
</evidence>
<dbReference type="SMART" id="SM00559">
    <property type="entry name" value="Ku78"/>
    <property type="match status" value="1"/>
</dbReference>
<dbReference type="Pfam" id="PF08785">
    <property type="entry name" value="Ku_PK_bind"/>
    <property type="match status" value="1"/>
</dbReference>
<keyword evidence="16" id="KW-1185">Reference proteome</keyword>
<feature type="domain" description="Ku" evidence="14">
    <location>
        <begin position="294"/>
        <end position="438"/>
    </location>
</feature>
<keyword evidence="8" id="KW-0238">DNA-binding</keyword>
<keyword evidence="12" id="KW-0175">Coiled coil</keyword>
<evidence type="ECO:0000256" key="9">
    <source>
        <dbReference type="ARBA" id="ARBA00023172"/>
    </source>
</evidence>
<dbReference type="EMBL" id="CCKQ01003213">
    <property type="protein sequence ID" value="CDW74323.1"/>
    <property type="molecule type" value="Genomic_DNA"/>
</dbReference>
<feature type="region of interest" description="Disordered" evidence="13">
    <location>
        <begin position="165"/>
        <end position="196"/>
    </location>
</feature>
<keyword evidence="5" id="KW-0378">Hydrolase</keyword>
<proteinExistence type="inferred from homology"/>
<evidence type="ECO:0000256" key="8">
    <source>
        <dbReference type="ARBA" id="ARBA00023125"/>
    </source>
</evidence>
<accession>A0A078A0N2</accession>
<evidence type="ECO:0000256" key="11">
    <source>
        <dbReference type="ARBA" id="ARBA00023242"/>
    </source>
</evidence>
<gene>
    <name evidence="15" type="primary">Contig3961.g4240</name>
    <name evidence="15" type="ORF">STYLEM_3318</name>
</gene>
<evidence type="ECO:0000256" key="2">
    <source>
        <dbReference type="ARBA" id="ARBA00007726"/>
    </source>
</evidence>
<reference evidence="15 16" key="1">
    <citation type="submission" date="2014-06" db="EMBL/GenBank/DDBJ databases">
        <authorList>
            <person name="Swart Estienne"/>
        </authorList>
    </citation>
    <scope>NUCLEOTIDE SEQUENCE [LARGE SCALE GENOMIC DNA]</scope>
    <source>
        <strain evidence="15 16">130c</strain>
    </source>
</reference>
<dbReference type="GO" id="GO:0003690">
    <property type="term" value="F:double-stranded DNA binding"/>
    <property type="evidence" value="ECO:0007669"/>
    <property type="project" value="TreeGrafter"/>
</dbReference>
<dbReference type="Pfam" id="PF03731">
    <property type="entry name" value="Ku_N"/>
    <property type="match status" value="1"/>
</dbReference>
<dbReference type="InterPro" id="IPR016194">
    <property type="entry name" value="SPOC-like_C_dom_sf"/>
</dbReference>
<evidence type="ECO:0000256" key="12">
    <source>
        <dbReference type="SAM" id="Coils"/>
    </source>
</evidence>
<dbReference type="GO" id="GO:0042162">
    <property type="term" value="F:telomeric DNA binding"/>
    <property type="evidence" value="ECO:0007669"/>
    <property type="project" value="InterPro"/>
</dbReference>
<keyword evidence="4" id="KW-0227">DNA damage</keyword>
<evidence type="ECO:0000313" key="16">
    <source>
        <dbReference type="Proteomes" id="UP000039865"/>
    </source>
</evidence>
<evidence type="ECO:0000256" key="10">
    <source>
        <dbReference type="ARBA" id="ARBA00023204"/>
    </source>
</evidence>
<dbReference type="AlphaFoldDB" id="A0A078A0N2"/>
<keyword evidence="9" id="KW-0233">DNA recombination</keyword>
<dbReference type="InterPro" id="IPR024193">
    <property type="entry name" value="Ku80"/>
</dbReference>
<dbReference type="InterPro" id="IPR014893">
    <property type="entry name" value="Ku_PK_bind"/>
</dbReference>
<dbReference type="GO" id="GO:0004386">
    <property type="term" value="F:helicase activity"/>
    <property type="evidence" value="ECO:0007669"/>
    <property type="project" value="UniProtKB-KW"/>
</dbReference>
<dbReference type="Proteomes" id="UP000039865">
    <property type="component" value="Unassembled WGS sequence"/>
</dbReference>
<dbReference type="OMA" id="WAMQYVW"/>
<dbReference type="Gene3D" id="1.10.1600.10">
    <property type="match status" value="1"/>
</dbReference>
<keyword evidence="10" id="KW-0234">DNA repair</keyword>
<dbReference type="GO" id="GO:0003684">
    <property type="term" value="F:damaged DNA binding"/>
    <property type="evidence" value="ECO:0007669"/>
    <property type="project" value="InterPro"/>
</dbReference>
<evidence type="ECO:0000256" key="1">
    <source>
        <dbReference type="ARBA" id="ARBA00004123"/>
    </source>
</evidence>
<feature type="region of interest" description="Disordered" evidence="13">
    <location>
        <begin position="711"/>
        <end position="734"/>
    </location>
</feature>
<dbReference type="SUPFAM" id="SSF101420">
    <property type="entry name" value="C-terminal domain of Ku80"/>
    <property type="match status" value="1"/>
</dbReference>